<feature type="region of interest" description="Disordered" evidence="1">
    <location>
        <begin position="477"/>
        <end position="506"/>
    </location>
</feature>
<feature type="region of interest" description="Disordered" evidence="1">
    <location>
        <begin position="351"/>
        <end position="408"/>
    </location>
</feature>
<evidence type="ECO:0000313" key="3">
    <source>
        <dbReference type="Proteomes" id="UP000039865"/>
    </source>
</evidence>
<evidence type="ECO:0000256" key="1">
    <source>
        <dbReference type="SAM" id="MobiDB-lite"/>
    </source>
</evidence>
<proteinExistence type="predicted"/>
<evidence type="ECO:0000313" key="2">
    <source>
        <dbReference type="EMBL" id="CDW88349.1"/>
    </source>
</evidence>
<dbReference type="OMA" id="ECINIYQ"/>
<feature type="compositionally biased region" description="Polar residues" evidence="1">
    <location>
        <begin position="477"/>
        <end position="486"/>
    </location>
</feature>
<feature type="compositionally biased region" description="Polar residues" evidence="1">
    <location>
        <begin position="418"/>
        <end position="434"/>
    </location>
</feature>
<feature type="region of interest" description="Disordered" evidence="1">
    <location>
        <begin position="116"/>
        <end position="150"/>
    </location>
</feature>
<protein>
    <submittedName>
        <fullName evidence="2">Uncharacterized protein</fullName>
    </submittedName>
</protein>
<feature type="region of interest" description="Disordered" evidence="1">
    <location>
        <begin position="632"/>
        <end position="657"/>
    </location>
</feature>
<accession>A0A078B1C7</accession>
<dbReference type="InParanoid" id="A0A078B1C7"/>
<keyword evidence="3" id="KW-1185">Reference proteome</keyword>
<sequence>MSNIATKNNPQSFGGRKHQINKKHNFFQQQYQMGTNTDQNNSISIPIITNDNLNQIVFNQKQQQMKQVAQNLGKIQLNQHNSSVNYEESYKNYLNTHQNPQNHAVKTYITQQIQRDFSQNSSRSNTNNQLSPDQMQNVSQNDERFENSPKDKLIRVSNYFTEMEKQKLMKSDIDQQSQFYLKKQSINTNKAAMFMQNNGGMQMIKSEFKKTGSDDPFTQDIYQLYQNTPTHNIFQNSGYSGAYSQNNTKNLSQLSSVNQTMVSSALDGPHNRSFHNDRKAILDSDQIRKIQSQSNKSSITPRKIQQNFQNQNQGNSEQKLNQQSIHQSRIQNIIHPSYQNGLTVANNQGRFRTTKSVNRNVETPLPYSQNSSINMEDMNHNMTEAQKQREKNRKSQDSQSNISEPRRFANKQFESLERNSQGSELRNQNNGNLKISYGQNRSVLLPRDKLIQNQMQDSSYRIENLIRVDQSVELKSNPNLRQLNQDSSKKNFKSKRRSSNDLYGNEYAKRNISPIIQESQSSRNSSLEPTFKNNNLNSIVNYNLQNQSIVSSNGRRYFKVNQCQDSPSQVQLKFNIRNKNQDKKIDEYSNEFINQNEKFKSFKQSLNEKEAINSGQEVFQRPATRAQTHRIENNNKDLQDPNNSHNTSQDHSQRQHSQIRIVKKQNAEQFQRQAQLKDENWLKKSADVLCQQRPVLGMNKELEKTQFINFKDLQDELQQIDSINNSQEINSFTGFFKTIHNNTKVNNAVPQEYSDQKDSHALQSKNLTFELLNEISDNDGSAVLSFNKKFHGDNQEQVQNDINKVSFYKDHMLQFALQEQQKSSVHFQNSQNEEFSIQYLEEGNYKENDIYMNRNNNQIGDIRPKTSLSSRIADNQIASIKGNKNQIAQEDSEKQNNINQKKQKLVIKNLKLALKLLKKDQ</sequence>
<dbReference type="EMBL" id="CCKQ01016471">
    <property type="protein sequence ID" value="CDW88349.1"/>
    <property type="molecule type" value="Genomic_DNA"/>
</dbReference>
<feature type="compositionally biased region" description="Polar residues" evidence="1">
    <location>
        <begin position="640"/>
        <end position="657"/>
    </location>
</feature>
<gene>
    <name evidence="2" type="primary">Contig15466.g16482</name>
    <name evidence="2" type="ORF">STYLEM_17470</name>
</gene>
<dbReference type="Proteomes" id="UP000039865">
    <property type="component" value="Unassembled WGS sequence"/>
</dbReference>
<feature type="compositionally biased region" description="Low complexity" evidence="1">
    <location>
        <begin position="118"/>
        <end position="131"/>
    </location>
</feature>
<reference evidence="2 3" key="1">
    <citation type="submission" date="2014-06" db="EMBL/GenBank/DDBJ databases">
        <authorList>
            <person name="Swart Estienne"/>
        </authorList>
    </citation>
    <scope>NUCLEOTIDE SEQUENCE [LARGE SCALE GENOMIC DNA]</scope>
    <source>
        <strain evidence="2 3">130c</strain>
    </source>
</reference>
<feature type="region of interest" description="Disordered" evidence="1">
    <location>
        <begin position="415"/>
        <end position="434"/>
    </location>
</feature>
<organism evidence="2 3">
    <name type="scientific">Stylonychia lemnae</name>
    <name type="common">Ciliate</name>
    <dbReference type="NCBI Taxonomy" id="5949"/>
    <lineage>
        <taxon>Eukaryota</taxon>
        <taxon>Sar</taxon>
        <taxon>Alveolata</taxon>
        <taxon>Ciliophora</taxon>
        <taxon>Intramacronucleata</taxon>
        <taxon>Spirotrichea</taxon>
        <taxon>Stichotrichia</taxon>
        <taxon>Sporadotrichida</taxon>
        <taxon>Oxytrichidae</taxon>
        <taxon>Stylonychinae</taxon>
        <taxon>Stylonychia</taxon>
    </lineage>
</organism>
<feature type="compositionally biased region" description="Polar residues" evidence="1">
    <location>
        <begin position="351"/>
        <end position="385"/>
    </location>
</feature>
<feature type="compositionally biased region" description="Basic and acidic residues" evidence="1">
    <location>
        <begin position="141"/>
        <end position="150"/>
    </location>
</feature>
<dbReference type="AlphaFoldDB" id="A0A078B1C7"/>
<feature type="compositionally biased region" description="Basic and acidic residues" evidence="1">
    <location>
        <begin position="386"/>
        <end position="396"/>
    </location>
</feature>
<name>A0A078B1C7_STYLE</name>